<gene>
    <name evidence="3" type="primary">MSU1</name>
    <name evidence="3" type="ORF">IWW36_000659</name>
</gene>
<dbReference type="GO" id="GO:0000932">
    <property type="term" value="C:P-body"/>
    <property type="evidence" value="ECO:0007669"/>
    <property type="project" value="TreeGrafter"/>
</dbReference>
<dbReference type="SMART" id="SM00955">
    <property type="entry name" value="RNB"/>
    <property type="match status" value="1"/>
</dbReference>
<dbReference type="Proteomes" id="UP001139887">
    <property type="component" value="Unassembled WGS sequence"/>
</dbReference>
<proteinExistence type="predicted"/>
<evidence type="ECO:0000259" key="2">
    <source>
        <dbReference type="SMART" id="SM00955"/>
    </source>
</evidence>
<evidence type="ECO:0000313" key="4">
    <source>
        <dbReference type="Proteomes" id="UP001139887"/>
    </source>
</evidence>
<evidence type="ECO:0000313" key="3">
    <source>
        <dbReference type="EMBL" id="KAJ2852080.1"/>
    </source>
</evidence>
<dbReference type="GO" id="GO:0003723">
    <property type="term" value="F:RNA binding"/>
    <property type="evidence" value="ECO:0007669"/>
    <property type="project" value="InterPro"/>
</dbReference>
<sequence>MQSSLCSRALGPRLAELQRMHARLPARSPNIRRLLASKSTDTDKEKYPELEDILGKPAKTFSELVDQMDMLIKHPRPPLNYGDALAKEELRRIDTGDLHVRNRIEKSPSDFVLRRRDWTTEKARYFRKMNALINRADRKADMKAEAEESLDQESDIEKKQRRRIWTEKVAGYKEFHKNLFTMKQLLQALDEDRSHSDSANVKENDTVNVEAKDGEVDTKGDVEFQKLLDQSWELYEDDLAYLNENEEYDTDLPADDPLPRPPTMSSNGTRPFGSRSFHTSRRIDGKPQPHPDRKSQDNTIPTFMRTSRRKVMLEKIKAGVKTDALRHAHKDKRRQGKPTRSLIKQVNLPTNEDFVKHASENYGEHIHVPIDASVSVGDIVELRTTVESNSVRKFGDNVQLSAIIQKTTGRFHFMAVVTRALVVGGREKALGFVAKGMMFDKSLLYACNLSSRDIKRILAYRDELEAYEAKHGKGQLTNAAEVQRLQQAQNQLLHAPIKGAYFDEPQADLQSAIEEASADSEWGAQQSFGAEASISMAANNTQVSTSAADAAATSEEGEVEEDVLSLIIRVMPRLVQTFRDKALRLMRTRYRELSQYWSLATAQGQKYVTVDSLAELIFGGNDGKPVDQVARLATYMHLISDTEHFIPSEEYLFVTNTFELRSSKEVEAIEKVRDLIRSNAPEFQRFVEKARKLVAYSYAMDPSDPLHAALSPDMSSLKESMTCSLTGSKFYPNFDSHRVLPTSTVPSEKEIKRIKFDYNDRMFIDILCRYMRWENLGYEYTMNPYTILVPSIIKKMHCYSSCDSSAVRKFLIDIGVWPQWYNPALETRSVSNRSTSSKPPVSKLRATAETCAKQYLQSSSDAKLSADAHLKTDTDIEVKTPWRPDIKASNSPIVQLNEGVIGKTQFYERDICESIRHDFGDLPVYTIDNSETVDVDDGVSIETITGADGKTQKWIHVHVADPSALIHPGHIVADAASELMTSIYFAETANHMLPFDLVVQHLSLIRRADGRPVNTMTFSALIEPSGEIVDFKIRPGLVRNIQAIPYESLDRYLNYDHATGSMNSFAKVQDMARNSMLIHPFVPTANEWKRYGEGYAPLSDQAIKELREIQRITNYRFEHRLRHGYINLFGKSLDVKVDLDGNTQNTALDKPRFLFEKMNRSGRGVLEYPRIRLSYSEDMHTPAHVMVMELMIIAGQVAARYANTHGQVLGKQGLAKKPVPMLYRVQEHPDLSMLNGCTPDMPLAFDNMSMEEAQSAENVWNAMLAEARAKKGCITAKTKDEVRHMMSPGLVVDRPGVHSTMGITDQYGYVRVTSPIRRLDDLIIHWQLKAQMLAEHMGVRDQQPWFWKQTDITRLAPILFRKEFLSKQLMKMNGEFWAMTLMQRMDFEARRGRLQLPPPGFYDESSEYYRDLPWCYYNPSKPGPLIWTATVDNRDAGRFFISVIISGGLGARAALVPRPVERERLPFAGTKVRVQLQGVDPVTTKLMVKLAPEEYQPPETPKFWSSNTVLCGTYAQIPSMHMLPENMPTVTP</sequence>
<dbReference type="Pfam" id="PF00773">
    <property type="entry name" value="RNB"/>
    <property type="match status" value="1"/>
</dbReference>
<feature type="compositionally biased region" description="Basic and acidic residues" evidence="1">
    <location>
        <begin position="281"/>
        <end position="296"/>
    </location>
</feature>
<feature type="region of interest" description="Disordered" evidence="1">
    <location>
        <begin position="191"/>
        <end position="214"/>
    </location>
</feature>
<dbReference type="SUPFAM" id="SSF50249">
    <property type="entry name" value="Nucleic acid-binding proteins"/>
    <property type="match status" value="1"/>
</dbReference>
<dbReference type="InterPro" id="IPR012340">
    <property type="entry name" value="NA-bd_OB-fold"/>
</dbReference>
<dbReference type="OrthoDB" id="2285229at2759"/>
<dbReference type="EMBL" id="JANBUW010000006">
    <property type="protein sequence ID" value="KAJ2852080.1"/>
    <property type="molecule type" value="Genomic_DNA"/>
</dbReference>
<evidence type="ECO:0000256" key="1">
    <source>
        <dbReference type="SAM" id="MobiDB-lite"/>
    </source>
</evidence>
<reference evidence="3" key="1">
    <citation type="submission" date="2022-07" db="EMBL/GenBank/DDBJ databases">
        <title>Phylogenomic reconstructions and comparative analyses of Kickxellomycotina fungi.</title>
        <authorList>
            <person name="Reynolds N.K."/>
            <person name="Stajich J.E."/>
            <person name="Barry K."/>
            <person name="Grigoriev I.V."/>
            <person name="Crous P."/>
            <person name="Smith M.E."/>
        </authorList>
    </citation>
    <scope>NUCLEOTIDE SEQUENCE</scope>
    <source>
        <strain evidence="3">NRRL 1566</strain>
    </source>
</reference>
<name>A0A9W8LZU8_9FUNG</name>
<comment type="caution">
    <text evidence="3">The sequence shown here is derived from an EMBL/GenBank/DDBJ whole genome shotgun (WGS) entry which is preliminary data.</text>
</comment>
<dbReference type="EC" id="3.1.13.1" evidence="3"/>
<accession>A0A9W8LZU8</accession>
<dbReference type="GO" id="GO:0006402">
    <property type="term" value="P:mRNA catabolic process"/>
    <property type="evidence" value="ECO:0007669"/>
    <property type="project" value="TreeGrafter"/>
</dbReference>
<feature type="region of interest" description="Disordered" evidence="1">
    <location>
        <begin position="249"/>
        <end position="308"/>
    </location>
</feature>
<dbReference type="PANTHER" id="PTHR23355:SF65">
    <property type="entry name" value="EXORIBONUCLEASE CYT-4, PUTATIVE (AFU_ORTHOLOGUE AFUA_7G01550)-RELATED"/>
    <property type="match status" value="1"/>
</dbReference>
<dbReference type="GO" id="GO:0008859">
    <property type="term" value="F:exoribonuclease II activity"/>
    <property type="evidence" value="ECO:0007669"/>
    <property type="project" value="UniProtKB-EC"/>
</dbReference>
<feature type="domain" description="RNB" evidence="2">
    <location>
        <begin position="916"/>
        <end position="1334"/>
    </location>
</feature>
<keyword evidence="4" id="KW-1185">Reference proteome</keyword>
<keyword evidence="3" id="KW-0269">Exonuclease</keyword>
<protein>
    <submittedName>
        <fullName evidence="3">3'-5' RNA exonuclease complex component</fullName>
        <ecNumber evidence="3">3.1.13.1</ecNumber>
    </submittedName>
</protein>
<dbReference type="InterPro" id="IPR001900">
    <property type="entry name" value="RNase_II/R"/>
</dbReference>
<organism evidence="3 4">
    <name type="scientific">Coemansia brasiliensis</name>
    <dbReference type="NCBI Taxonomy" id="2650707"/>
    <lineage>
        <taxon>Eukaryota</taxon>
        <taxon>Fungi</taxon>
        <taxon>Fungi incertae sedis</taxon>
        <taxon>Zoopagomycota</taxon>
        <taxon>Kickxellomycotina</taxon>
        <taxon>Kickxellomycetes</taxon>
        <taxon>Kickxellales</taxon>
        <taxon>Kickxellaceae</taxon>
        <taxon>Coemansia</taxon>
    </lineage>
</organism>
<dbReference type="PANTHER" id="PTHR23355">
    <property type="entry name" value="RIBONUCLEASE"/>
    <property type="match status" value="1"/>
</dbReference>
<keyword evidence="3" id="KW-0540">Nuclease</keyword>
<dbReference type="InterPro" id="IPR050180">
    <property type="entry name" value="RNR_Ribonuclease"/>
</dbReference>
<keyword evidence="3" id="KW-0378">Hydrolase</keyword>